<dbReference type="NCBIfam" id="TIGR01830">
    <property type="entry name" value="3oxo_ACP_reduc"/>
    <property type="match status" value="1"/>
</dbReference>
<dbReference type="EMBL" id="QAOG01000002">
    <property type="protein sequence ID" value="PTQ60936.1"/>
    <property type="molecule type" value="Genomic_DNA"/>
</dbReference>
<proteinExistence type="inferred from homology"/>
<dbReference type="SUPFAM" id="SSF51735">
    <property type="entry name" value="NAD(P)-binding Rossmann-fold domains"/>
    <property type="match status" value="1"/>
</dbReference>
<keyword evidence="5" id="KW-0444">Lipid biosynthesis</keyword>
<dbReference type="RefSeq" id="WP_107957188.1">
    <property type="nucleotide sequence ID" value="NZ_QAOG01000002.1"/>
</dbReference>
<feature type="domain" description="Ketoreductase" evidence="6">
    <location>
        <begin position="7"/>
        <end position="188"/>
    </location>
</feature>
<keyword evidence="5" id="KW-0275">Fatty acid biosynthesis</keyword>
<accession>A0A2T5GNN4</accession>
<feature type="binding site" evidence="4">
    <location>
        <begin position="152"/>
        <end position="156"/>
    </location>
    <ligand>
        <name>NADP(+)</name>
        <dbReference type="ChEBI" id="CHEBI:58349"/>
    </ligand>
</feature>
<feature type="active site" description="Proton acceptor" evidence="3">
    <location>
        <position position="152"/>
    </location>
</feature>
<dbReference type="InterPro" id="IPR036291">
    <property type="entry name" value="NAD(P)-bd_dom_sf"/>
</dbReference>
<dbReference type="PRINTS" id="PR00080">
    <property type="entry name" value="SDRFAMILY"/>
</dbReference>
<gene>
    <name evidence="7" type="ORF">C8J26_1252</name>
</gene>
<comment type="function">
    <text evidence="5">Catalyzes the NADPH-dependent reduction of beta-ketoacyl-ACP substrates to beta-hydroxyacyl-ACP products, the first reductive step in the elongation cycle of fatty acid biosynthesis.</text>
</comment>
<evidence type="ECO:0000256" key="3">
    <source>
        <dbReference type="PIRSR" id="PIRSR611284-1"/>
    </source>
</evidence>
<dbReference type="PANTHER" id="PTHR42879">
    <property type="entry name" value="3-OXOACYL-(ACYL-CARRIER-PROTEIN) REDUCTASE"/>
    <property type="match status" value="1"/>
</dbReference>
<comment type="pathway">
    <text evidence="5">Lipid metabolism; fatty acid biosynthesis.</text>
</comment>
<name>A0A2T5GNN4_9SPHN</name>
<keyword evidence="5" id="KW-0443">Lipid metabolism</keyword>
<keyword evidence="8" id="KW-1185">Reference proteome</keyword>
<dbReference type="InterPro" id="IPR011284">
    <property type="entry name" value="3oxo_ACP_reduc"/>
</dbReference>
<keyword evidence="2 5" id="KW-0560">Oxidoreductase</keyword>
<comment type="catalytic activity">
    <reaction evidence="5">
        <text>a (3R)-hydroxyacyl-[ACP] + NADP(+) = a 3-oxoacyl-[ACP] + NADPH + H(+)</text>
        <dbReference type="Rhea" id="RHEA:17397"/>
        <dbReference type="Rhea" id="RHEA-COMP:9916"/>
        <dbReference type="Rhea" id="RHEA-COMP:9945"/>
        <dbReference type="ChEBI" id="CHEBI:15378"/>
        <dbReference type="ChEBI" id="CHEBI:57783"/>
        <dbReference type="ChEBI" id="CHEBI:58349"/>
        <dbReference type="ChEBI" id="CHEBI:78776"/>
        <dbReference type="ChEBI" id="CHEBI:78827"/>
        <dbReference type="EC" id="1.1.1.100"/>
    </reaction>
</comment>
<dbReference type="NCBIfam" id="NF005559">
    <property type="entry name" value="PRK07231.1"/>
    <property type="match status" value="1"/>
</dbReference>
<dbReference type="SMART" id="SM00822">
    <property type="entry name" value="PKS_KR"/>
    <property type="match status" value="1"/>
</dbReference>
<dbReference type="PANTHER" id="PTHR42879:SF2">
    <property type="entry name" value="3-OXOACYL-[ACYL-CARRIER-PROTEIN] REDUCTASE FABG"/>
    <property type="match status" value="1"/>
</dbReference>
<feature type="binding site" evidence="4">
    <location>
        <position position="87"/>
    </location>
    <ligand>
        <name>NADP(+)</name>
        <dbReference type="ChEBI" id="CHEBI:58349"/>
    </ligand>
</feature>
<evidence type="ECO:0000313" key="7">
    <source>
        <dbReference type="EMBL" id="PTQ60936.1"/>
    </source>
</evidence>
<evidence type="ECO:0000256" key="2">
    <source>
        <dbReference type="ARBA" id="ARBA00023002"/>
    </source>
</evidence>
<keyword evidence="5" id="KW-0276">Fatty acid metabolism</keyword>
<dbReference type="InterPro" id="IPR050259">
    <property type="entry name" value="SDR"/>
</dbReference>
<comment type="similarity">
    <text evidence="1 5">Belongs to the short-chain dehydrogenases/reductases (SDR) family.</text>
</comment>
<dbReference type="GO" id="GO:0004316">
    <property type="term" value="F:3-oxoacyl-[acyl-carrier-protein] reductase (NADPH) activity"/>
    <property type="evidence" value="ECO:0007669"/>
    <property type="project" value="UniProtKB-UniRule"/>
</dbReference>
<evidence type="ECO:0000256" key="4">
    <source>
        <dbReference type="PIRSR" id="PIRSR611284-2"/>
    </source>
</evidence>
<evidence type="ECO:0000256" key="1">
    <source>
        <dbReference type="ARBA" id="ARBA00006484"/>
    </source>
</evidence>
<dbReference type="CDD" id="cd05333">
    <property type="entry name" value="BKR_SDR_c"/>
    <property type="match status" value="1"/>
</dbReference>
<evidence type="ECO:0000259" key="6">
    <source>
        <dbReference type="SMART" id="SM00822"/>
    </source>
</evidence>
<dbReference type="NCBIfam" id="NF009466">
    <property type="entry name" value="PRK12826.1-2"/>
    <property type="match status" value="1"/>
</dbReference>
<sequence length="245" mass="25084">MFDLTGMTALVTGASGGIGSEIAKALAAQGARLAVSGSNADKLEAFRASFGGDHVALPCNLSDAAAVDALVPQAVEALGKIDILVNNAGVTRDNLAMRMKDEEWDSVIRVNLEAAFRLMRAAAKPMMKARFGRMISVTSIVGVTGNPGQANYAASKAGLIGMSKSMAQELASRGITVNCVAPGFITSPMTDALPEAQKTALTTKIPAGRLGQGADIGAAVVYLASREAGYVTGQTVHVNGGMAMI</sequence>
<reference evidence="7 8" key="1">
    <citation type="submission" date="2018-04" db="EMBL/GenBank/DDBJ databases">
        <title>Genomic Encyclopedia of Type Strains, Phase III (KMG-III): the genomes of soil and plant-associated and newly described type strains.</title>
        <authorList>
            <person name="Whitman W."/>
        </authorList>
    </citation>
    <scope>NUCLEOTIDE SEQUENCE [LARGE SCALE GENOMIC DNA]</scope>
    <source>
        <strain evidence="7 8">MA101b</strain>
    </source>
</reference>
<dbReference type="InterPro" id="IPR020904">
    <property type="entry name" value="Sc_DH/Rdtase_CS"/>
</dbReference>
<feature type="binding site" evidence="4">
    <location>
        <position position="185"/>
    </location>
    <ligand>
        <name>NADP(+)</name>
        <dbReference type="ChEBI" id="CHEBI:58349"/>
    </ligand>
</feature>
<dbReference type="PRINTS" id="PR00081">
    <property type="entry name" value="GDHRDH"/>
</dbReference>
<dbReference type="EC" id="1.1.1.100" evidence="5"/>
<dbReference type="AlphaFoldDB" id="A0A2T5GNN4"/>
<dbReference type="GO" id="GO:0006633">
    <property type="term" value="P:fatty acid biosynthetic process"/>
    <property type="evidence" value="ECO:0007669"/>
    <property type="project" value="UniProtKB-UniPathway"/>
</dbReference>
<dbReference type="Proteomes" id="UP000244189">
    <property type="component" value="Unassembled WGS sequence"/>
</dbReference>
<protein>
    <recommendedName>
        <fullName evidence="5">3-oxoacyl-[acyl-carrier-protein] reductase</fullName>
        <ecNumber evidence="5">1.1.1.100</ecNumber>
    </recommendedName>
</protein>
<dbReference type="InterPro" id="IPR057326">
    <property type="entry name" value="KR_dom"/>
</dbReference>
<comment type="caution">
    <text evidence="7">The sequence shown here is derived from an EMBL/GenBank/DDBJ whole genome shotgun (WGS) entry which is preliminary data.</text>
</comment>
<evidence type="ECO:0000256" key="5">
    <source>
        <dbReference type="RuleBase" id="RU366074"/>
    </source>
</evidence>
<dbReference type="UniPathway" id="UPA00094"/>
<comment type="subunit">
    <text evidence="5">Homotetramer.</text>
</comment>
<dbReference type="FunFam" id="3.40.50.720:FF:000173">
    <property type="entry name" value="3-oxoacyl-[acyl-carrier protein] reductase"/>
    <property type="match status" value="1"/>
</dbReference>
<dbReference type="Pfam" id="PF13561">
    <property type="entry name" value="adh_short_C2"/>
    <property type="match status" value="1"/>
</dbReference>
<dbReference type="PROSITE" id="PS00061">
    <property type="entry name" value="ADH_SHORT"/>
    <property type="match status" value="1"/>
</dbReference>
<dbReference type="InterPro" id="IPR002347">
    <property type="entry name" value="SDR_fam"/>
</dbReference>
<keyword evidence="4 5" id="KW-0521">NADP</keyword>
<dbReference type="Gene3D" id="3.40.50.720">
    <property type="entry name" value="NAD(P)-binding Rossmann-like Domain"/>
    <property type="match status" value="1"/>
</dbReference>
<organism evidence="7 8">
    <name type="scientific">Sphingomonas aurantiaca</name>
    <dbReference type="NCBI Taxonomy" id="185949"/>
    <lineage>
        <taxon>Bacteria</taxon>
        <taxon>Pseudomonadati</taxon>
        <taxon>Pseudomonadota</taxon>
        <taxon>Alphaproteobacteria</taxon>
        <taxon>Sphingomonadales</taxon>
        <taxon>Sphingomonadaceae</taxon>
        <taxon>Sphingomonas</taxon>
    </lineage>
</organism>
<dbReference type="GO" id="GO:0051287">
    <property type="term" value="F:NAD binding"/>
    <property type="evidence" value="ECO:0007669"/>
    <property type="project" value="UniProtKB-UniRule"/>
</dbReference>
<evidence type="ECO:0000313" key="8">
    <source>
        <dbReference type="Proteomes" id="UP000244189"/>
    </source>
</evidence>